<name>W7QSR2_9ALTE</name>
<dbReference type="InterPro" id="IPR013131">
    <property type="entry name" value="Mannitol_DH_N"/>
</dbReference>
<dbReference type="EMBL" id="ARZY01000047">
    <property type="protein sequence ID" value="EWH08425.1"/>
    <property type="molecule type" value="Genomic_DNA"/>
</dbReference>
<dbReference type="InterPro" id="IPR000669">
    <property type="entry name" value="Mannitol_DH"/>
</dbReference>
<keyword evidence="5" id="KW-1185">Reference proteome</keyword>
<dbReference type="SUPFAM" id="SSF48179">
    <property type="entry name" value="6-phosphogluconate dehydrogenase C-terminal domain-like"/>
    <property type="match status" value="1"/>
</dbReference>
<dbReference type="InterPro" id="IPR036291">
    <property type="entry name" value="NAD(P)-bd_dom_sf"/>
</dbReference>
<feature type="domain" description="Mannitol dehydrogenase C-terminal" evidence="3">
    <location>
        <begin position="287"/>
        <end position="478"/>
    </location>
</feature>
<dbReference type="PATRIC" id="fig|1328313.3.peg.3584"/>
<dbReference type="InterPro" id="IPR013118">
    <property type="entry name" value="Mannitol_DH_C"/>
</dbReference>
<sequence length="486" mass="52836">MQLSNDYLAQHTLSLAEAGVQLPSYKRSELDIGIVHLGLGAFHRSHQAVFTEQVLEQTNDLQWGICAVAFSNEQLKDQINAQDGLYTNVVCGKTQSFQIIGSIKQALVASKQMPDVLATLALPSVKLVSLTVTEKGYCLNEAGDLDIQSANIQHDIGNITSPKSAVGILVAGFLSRFYKGQPAFNVIACDNLPHNGDKLKKATVALANEINSELANWISANAHFPNTMVDCITPKTEGSTVAAVEENCRYTDSVPVQREPFAQWVIEDIPSMARPAWEKAGVMFTNDVDGFEKTKLRILNGTHSALAYIGSLLSIDTVYNAINNTQVKAFISELLEHEIIPSIDAPAGLDLADYAQAILERYDNPSIRHLLIQIAADGSLKIPVRTLEPIKENLAAGRSIERLSIVVAAWIKFIVARTEQQADIADPKNQLMQQVVSGFTGDAKSDVSAFLAIDGIVEKELLANQQFVDSVVTAYSEIDSFLASLA</sequence>
<keyword evidence="1" id="KW-0560">Oxidoreductase</keyword>
<dbReference type="SUPFAM" id="SSF51735">
    <property type="entry name" value="NAD(P)-binding Rossmann-fold domains"/>
    <property type="match status" value="1"/>
</dbReference>
<dbReference type="InterPro" id="IPR050988">
    <property type="entry name" value="Mannitol_DH/Oxidoreductase"/>
</dbReference>
<evidence type="ECO:0000313" key="4">
    <source>
        <dbReference type="EMBL" id="EWH08425.1"/>
    </source>
</evidence>
<comment type="caution">
    <text evidence="4">The sequence shown here is derived from an EMBL/GenBank/DDBJ whole genome shotgun (WGS) entry which is preliminary data.</text>
</comment>
<evidence type="ECO:0000259" key="3">
    <source>
        <dbReference type="Pfam" id="PF08125"/>
    </source>
</evidence>
<dbReference type="OrthoDB" id="271711at2"/>
<gene>
    <name evidence="4" type="ORF">DS2_17527</name>
</gene>
<reference evidence="4 5" key="1">
    <citation type="journal article" date="2014" name="Genome Announc.">
        <title>Draft Genome Sequence of the Agar-Degrading Bacterium Catenovulum sp. Strain DS-2, Isolated from Intestines of Haliotis diversicolor.</title>
        <authorList>
            <person name="Shan D."/>
            <person name="Li X."/>
            <person name="Gu Z."/>
            <person name="Wei G."/>
            <person name="Gao Z."/>
            <person name="Shao Z."/>
        </authorList>
    </citation>
    <scope>NUCLEOTIDE SEQUENCE [LARGE SCALE GENOMIC DNA]</scope>
    <source>
        <strain evidence="4 5">DS-2</strain>
    </source>
</reference>
<dbReference type="InterPro" id="IPR013328">
    <property type="entry name" value="6PGD_dom2"/>
</dbReference>
<evidence type="ECO:0000259" key="2">
    <source>
        <dbReference type="Pfam" id="PF01232"/>
    </source>
</evidence>
<proteinExistence type="predicted"/>
<dbReference type="eggNOG" id="COG0246">
    <property type="taxonomic scope" value="Bacteria"/>
</dbReference>
<dbReference type="PANTHER" id="PTHR43362">
    <property type="entry name" value="MANNITOL DEHYDROGENASE DSF1-RELATED"/>
    <property type="match status" value="1"/>
</dbReference>
<dbReference type="Proteomes" id="UP000019276">
    <property type="component" value="Unassembled WGS sequence"/>
</dbReference>
<dbReference type="RefSeq" id="WP_035016275.1">
    <property type="nucleotide sequence ID" value="NZ_ARZY01000047.1"/>
</dbReference>
<evidence type="ECO:0000256" key="1">
    <source>
        <dbReference type="ARBA" id="ARBA00023002"/>
    </source>
</evidence>
<dbReference type="STRING" id="1328313.DS2_17527"/>
<dbReference type="Pfam" id="PF08125">
    <property type="entry name" value="Mannitol_dh_C"/>
    <property type="match status" value="1"/>
</dbReference>
<feature type="domain" description="Mannitol dehydrogenase N-terminal" evidence="2">
    <location>
        <begin position="33"/>
        <end position="279"/>
    </location>
</feature>
<dbReference type="Gene3D" id="1.10.1040.10">
    <property type="entry name" value="N-(1-d-carboxylethyl)-l-norvaline Dehydrogenase, domain 2"/>
    <property type="match status" value="1"/>
</dbReference>
<dbReference type="Gene3D" id="3.40.50.720">
    <property type="entry name" value="NAD(P)-binding Rossmann-like Domain"/>
    <property type="match status" value="1"/>
</dbReference>
<dbReference type="PRINTS" id="PR00084">
    <property type="entry name" value="MTLDHDRGNASE"/>
</dbReference>
<dbReference type="AlphaFoldDB" id="W7QSR2"/>
<dbReference type="PANTHER" id="PTHR43362:SF1">
    <property type="entry name" value="MANNITOL DEHYDROGENASE 2-RELATED"/>
    <property type="match status" value="1"/>
</dbReference>
<dbReference type="Pfam" id="PF01232">
    <property type="entry name" value="Mannitol_dh"/>
    <property type="match status" value="1"/>
</dbReference>
<evidence type="ECO:0000313" key="5">
    <source>
        <dbReference type="Proteomes" id="UP000019276"/>
    </source>
</evidence>
<dbReference type="GO" id="GO:0016616">
    <property type="term" value="F:oxidoreductase activity, acting on the CH-OH group of donors, NAD or NADP as acceptor"/>
    <property type="evidence" value="ECO:0007669"/>
    <property type="project" value="TreeGrafter"/>
</dbReference>
<dbReference type="InterPro" id="IPR008927">
    <property type="entry name" value="6-PGluconate_DH-like_C_sf"/>
</dbReference>
<accession>W7QSR2</accession>
<protein>
    <submittedName>
        <fullName evidence="4">Mannitol dehydrogenase domain-containing protein</fullName>
    </submittedName>
</protein>
<organism evidence="4 5">
    <name type="scientific">Catenovulum agarivorans DS-2</name>
    <dbReference type="NCBI Taxonomy" id="1328313"/>
    <lineage>
        <taxon>Bacteria</taxon>
        <taxon>Pseudomonadati</taxon>
        <taxon>Pseudomonadota</taxon>
        <taxon>Gammaproteobacteria</taxon>
        <taxon>Alteromonadales</taxon>
        <taxon>Alteromonadaceae</taxon>
        <taxon>Catenovulum</taxon>
    </lineage>
</organism>